<dbReference type="AlphaFoldDB" id="A0A975GPW9"/>
<accession>A0A975GPW9</accession>
<name>A0A975GPW9_9BACT</name>
<keyword evidence="2" id="KW-1185">Reference proteome</keyword>
<reference evidence="1" key="1">
    <citation type="journal article" date="2021" name="Microb. Physiol.">
        <title>Proteogenomic Insights into the Physiology of Marine, Sulfate-Reducing, Filamentous Desulfonema limicola and Desulfonema magnum.</title>
        <authorList>
            <person name="Schnaars V."/>
            <person name="Wohlbrand L."/>
            <person name="Scheve S."/>
            <person name="Hinrichs C."/>
            <person name="Reinhardt R."/>
            <person name="Rabus R."/>
        </authorList>
    </citation>
    <scope>NUCLEOTIDE SEQUENCE</scope>
    <source>
        <strain evidence="1">4be13</strain>
    </source>
</reference>
<dbReference type="Proteomes" id="UP000663722">
    <property type="component" value="Chromosome"/>
</dbReference>
<dbReference type="EMBL" id="CP061800">
    <property type="protein sequence ID" value="QTA89264.1"/>
    <property type="molecule type" value="Genomic_DNA"/>
</dbReference>
<sequence length="107" mass="11993">MKKMAEKENTSPVHPVFEDRRDSAGFRETGIFFRSLILIVTNLGEAVKAPWGRYICSIHHAGPTTSPYGAWQGGRQICCYKYAALTGLGRFSPKSVIIRKFVIFPNT</sequence>
<protein>
    <submittedName>
        <fullName evidence="1">Uncharacterized protein</fullName>
    </submittedName>
</protein>
<proteinExistence type="predicted"/>
<gene>
    <name evidence="1" type="ORF">dnm_053140</name>
</gene>
<evidence type="ECO:0000313" key="1">
    <source>
        <dbReference type="EMBL" id="QTA89264.1"/>
    </source>
</evidence>
<evidence type="ECO:0000313" key="2">
    <source>
        <dbReference type="Proteomes" id="UP000663722"/>
    </source>
</evidence>
<dbReference type="KEGG" id="dmm:dnm_053140"/>
<organism evidence="1 2">
    <name type="scientific">Desulfonema magnum</name>
    <dbReference type="NCBI Taxonomy" id="45655"/>
    <lineage>
        <taxon>Bacteria</taxon>
        <taxon>Pseudomonadati</taxon>
        <taxon>Thermodesulfobacteriota</taxon>
        <taxon>Desulfobacteria</taxon>
        <taxon>Desulfobacterales</taxon>
        <taxon>Desulfococcaceae</taxon>
        <taxon>Desulfonema</taxon>
    </lineage>
</organism>